<dbReference type="SUPFAM" id="SSF52047">
    <property type="entry name" value="RNI-like"/>
    <property type="match status" value="1"/>
</dbReference>
<dbReference type="SMART" id="SM00256">
    <property type="entry name" value="FBOX"/>
    <property type="match status" value="1"/>
</dbReference>
<sequence>MSNTTTAAKQAELALPGTNNFAKLPTEITLNIFSYLSHSELFNSALVCREWYFISTAPTLHYALDLTTLRQSSLNNYVPPATLSRHLCTARHLTFNSPPHISTNSILYLLTHVSASTNLRTLTLSSMSNARSASPALAHFFAAAQSTQLTHVDLSNTSVTTPVISALLQSHRGTLRSLILDFTEIGDGALKAIATGAALERVSIAGCFGLSKGALKRFLVRRIPGRVKAVGLRWLLDVRVAWVWEMLARAGVQEGSGGVLAEVDVGGCERLTLADIERVEEKWPGVKVRHTAVNAKDAVWGYRKYVAFLASLQAEGMPLVHKGERAEAEAMAKARVYPGRNVGETYRY</sequence>
<dbReference type="InParanoid" id="A0A3N4KDN4"/>
<dbReference type="Gene3D" id="1.20.1280.50">
    <property type="match status" value="1"/>
</dbReference>
<dbReference type="Pfam" id="PF12937">
    <property type="entry name" value="F-box-like"/>
    <property type="match status" value="1"/>
</dbReference>
<feature type="domain" description="F-box" evidence="1">
    <location>
        <begin position="18"/>
        <end position="64"/>
    </location>
</feature>
<dbReference type="InterPro" id="IPR032675">
    <property type="entry name" value="LRR_dom_sf"/>
</dbReference>
<accession>A0A3N4KDN4</accession>
<name>A0A3N4KDN4_9PEZI</name>
<reference evidence="2 3" key="1">
    <citation type="journal article" date="2018" name="Nat. Ecol. Evol.">
        <title>Pezizomycetes genomes reveal the molecular basis of ectomycorrhizal truffle lifestyle.</title>
        <authorList>
            <person name="Murat C."/>
            <person name="Payen T."/>
            <person name="Noel B."/>
            <person name="Kuo A."/>
            <person name="Morin E."/>
            <person name="Chen J."/>
            <person name="Kohler A."/>
            <person name="Krizsan K."/>
            <person name="Balestrini R."/>
            <person name="Da Silva C."/>
            <person name="Montanini B."/>
            <person name="Hainaut M."/>
            <person name="Levati E."/>
            <person name="Barry K.W."/>
            <person name="Belfiori B."/>
            <person name="Cichocki N."/>
            <person name="Clum A."/>
            <person name="Dockter R.B."/>
            <person name="Fauchery L."/>
            <person name="Guy J."/>
            <person name="Iotti M."/>
            <person name="Le Tacon F."/>
            <person name="Lindquist E.A."/>
            <person name="Lipzen A."/>
            <person name="Malagnac F."/>
            <person name="Mello A."/>
            <person name="Molinier V."/>
            <person name="Miyauchi S."/>
            <person name="Poulain J."/>
            <person name="Riccioni C."/>
            <person name="Rubini A."/>
            <person name="Sitrit Y."/>
            <person name="Splivallo R."/>
            <person name="Traeger S."/>
            <person name="Wang M."/>
            <person name="Zifcakova L."/>
            <person name="Wipf D."/>
            <person name="Zambonelli A."/>
            <person name="Paolocci F."/>
            <person name="Nowrousian M."/>
            <person name="Ottonello S."/>
            <person name="Baldrian P."/>
            <person name="Spatafora J.W."/>
            <person name="Henrissat B."/>
            <person name="Nagy L.G."/>
            <person name="Aury J.M."/>
            <person name="Wincker P."/>
            <person name="Grigoriev I.V."/>
            <person name="Bonfante P."/>
            <person name="Martin F.M."/>
        </authorList>
    </citation>
    <scope>NUCLEOTIDE SEQUENCE [LARGE SCALE GENOMIC DNA]</scope>
    <source>
        <strain evidence="2 3">CCBAS932</strain>
    </source>
</reference>
<dbReference type="EMBL" id="ML119182">
    <property type="protein sequence ID" value="RPB07459.1"/>
    <property type="molecule type" value="Genomic_DNA"/>
</dbReference>
<dbReference type="STRING" id="1392247.A0A3N4KDN4"/>
<dbReference type="SUPFAM" id="SSF81383">
    <property type="entry name" value="F-box domain"/>
    <property type="match status" value="1"/>
</dbReference>
<organism evidence="2 3">
    <name type="scientific">Morchella conica CCBAS932</name>
    <dbReference type="NCBI Taxonomy" id="1392247"/>
    <lineage>
        <taxon>Eukaryota</taxon>
        <taxon>Fungi</taxon>
        <taxon>Dikarya</taxon>
        <taxon>Ascomycota</taxon>
        <taxon>Pezizomycotina</taxon>
        <taxon>Pezizomycetes</taxon>
        <taxon>Pezizales</taxon>
        <taxon>Morchellaceae</taxon>
        <taxon>Morchella</taxon>
    </lineage>
</organism>
<dbReference type="OrthoDB" id="722566at2759"/>
<dbReference type="CDD" id="cd09917">
    <property type="entry name" value="F-box_SF"/>
    <property type="match status" value="1"/>
</dbReference>
<keyword evidence="3" id="KW-1185">Reference proteome</keyword>
<evidence type="ECO:0000313" key="2">
    <source>
        <dbReference type="EMBL" id="RPB07459.1"/>
    </source>
</evidence>
<proteinExistence type="predicted"/>
<dbReference type="InterPro" id="IPR036047">
    <property type="entry name" value="F-box-like_dom_sf"/>
</dbReference>
<dbReference type="Proteomes" id="UP000277580">
    <property type="component" value="Unassembled WGS sequence"/>
</dbReference>
<dbReference type="Gene3D" id="3.80.10.10">
    <property type="entry name" value="Ribonuclease Inhibitor"/>
    <property type="match status" value="1"/>
</dbReference>
<protein>
    <recommendedName>
        <fullName evidence="1">F-box domain-containing protein</fullName>
    </recommendedName>
</protein>
<dbReference type="PROSITE" id="PS50181">
    <property type="entry name" value="FBOX"/>
    <property type="match status" value="1"/>
</dbReference>
<dbReference type="InterPro" id="IPR001810">
    <property type="entry name" value="F-box_dom"/>
</dbReference>
<gene>
    <name evidence="2" type="ORF">P167DRAFT_549726</name>
</gene>
<evidence type="ECO:0000259" key="1">
    <source>
        <dbReference type="PROSITE" id="PS50181"/>
    </source>
</evidence>
<evidence type="ECO:0000313" key="3">
    <source>
        <dbReference type="Proteomes" id="UP000277580"/>
    </source>
</evidence>
<dbReference type="AlphaFoldDB" id="A0A3N4KDN4"/>